<dbReference type="EMBL" id="OZ034829">
    <property type="protein sequence ID" value="CAL1685546.1"/>
    <property type="molecule type" value="Genomic_DNA"/>
</dbReference>
<name>A0AAV2P0P7_9HYME</name>
<reference evidence="1" key="1">
    <citation type="submission" date="2024-04" db="EMBL/GenBank/DDBJ databases">
        <authorList>
            <consortium name="Molecular Ecology Group"/>
        </authorList>
    </citation>
    <scope>NUCLEOTIDE SEQUENCE</scope>
</reference>
<evidence type="ECO:0000313" key="2">
    <source>
        <dbReference type="Proteomes" id="UP001497644"/>
    </source>
</evidence>
<dbReference type="AlphaFoldDB" id="A0AAV2P0P7"/>
<organism evidence="1 2">
    <name type="scientific">Lasius platythorax</name>
    <dbReference type="NCBI Taxonomy" id="488582"/>
    <lineage>
        <taxon>Eukaryota</taxon>
        <taxon>Metazoa</taxon>
        <taxon>Ecdysozoa</taxon>
        <taxon>Arthropoda</taxon>
        <taxon>Hexapoda</taxon>
        <taxon>Insecta</taxon>
        <taxon>Pterygota</taxon>
        <taxon>Neoptera</taxon>
        <taxon>Endopterygota</taxon>
        <taxon>Hymenoptera</taxon>
        <taxon>Apocrita</taxon>
        <taxon>Aculeata</taxon>
        <taxon>Formicoidea</taxon>
        <taxon>Formicidae</taxon>
        <taxon>Formicinae</taxon>
        <taxon>Lasius</taxon>
        <taxon>Lasius</taxon>
    </lineage>
</organism>
<protein>
    <submittedName>
        <fullName evidence="1">Uncharacterized protein</fullName>
    </submittedName>
</protein>
<proteinExistence type="predicted"/>
<accession>A0AAV2P0P7</accession>
<gene>
    <name evidence="1" type="ORF">LPLAT_LOCUS11004</name>
</gene>
<evidence type="ECO:0000313" key="1">
    <source>
        <dbReference type="EMBL" id="CAL1685546.1"/>
    </source>
</evidence>
<sequence>MTNDSTLIIANDQLHSIAVRKTSSGNVCPGKRFNFFNFSRLENKIVCICSKTPAEEASTDEVCMIRKIYRVTISLYIMT</sequence>
<dbReference type="Proteomes" id="UP001497644">
    <property type="component" value="Chromosome 6"/>
</dbReference>
<keyword evidence="2" id="KW-1185">Reference proteome</keyword>